<name>A0ABS5IJZ4_9MICO</name>
<organism evidence="1 2">
    <name type="scientific">Microbacterium paraoxydans</name>
    <dbReference type="NCBI Taxonomy" id="199592"/>
    <lineage>
        <taxon>Bacteria</taxon>
        <taxon>Bacillati</taxon>
        <taxon>Actinomycetota</taxon>
        <taxon>Actinomycetes</taxon>
        <taxon>Micrococcales</taxon>
        <taxon>Microbacteriaceae</taxon>
        <taxon>Microbacterium</taxon>
    </lineage>
</organism>
<evidence type="ECO:0000313" key="2">
    <source>
        <dbReference type="Proteomes" id="UP000678243"/>
    </source>
</evidence>
<dbReference type="RefSeq" id="WP_211541358.1">
    <property type="nucleotide sequence ID" value="NZ_JAGTUK010000001.1"/>
</dbReference>
<dbReference type="InterPro" id="IPR039498">
    <property type="entry name" value="NTP_transf_5"/>
</dbReference>
<sequence length="307" mass="33998">MTVERQAAAAGSSALPIDAAGRLAHALVAHTAASAGVRALSLKGPYAAEYGLRDRRPSADADVLVDPAALPALRDHLERRGWHTRAGRVPPTFIDLHSVTLIHDDWPCDLDLHRFFPGFLAAPEVVFELLWQGREVHRDGGGAVLTPSRAGMAAVVALHAARDPHVAKNRRDAESVRRALATGFTTAEVREFCDIVRGGRAQWVLRELIAELGLPLTADDATADEKALWLKNQQPAPAKAASLWIREVADAPLRDKPRVVLHALWVPRDDIPRNDPHRRPSRREALAFQRRRWARGFRSLLGYLRRR</sequence>
<gene>
    <name evidence="1" type="ORF">KE274_04010</name>
</gene>
<keyword evidence="2" id="KW-1185">Reference proteome</keyword>
<dbReference type="Pfam" id="PF14907">
    <property type="entry name" value="NTP_transf_5"/>
    <property type="match status" value="1"/>
</dbReference>
<dbReference type="Proteomes" id="UP000678243">
    <property type="component" value="Unassembled WGS sequence"/>
</dbReference>
<protein>
    <submittedName>
        <fullName evidence="1">Nucleotidyltransferase family protein</fullName>
    </submittedName>
</protein>
<reference evidence="1 2" key="1">
    <citation type="submission" date="2021-04" db="EMBL/GenBank/DDBJ databases">
        <title>Whole genome analysis of root endophytic bacterium Microbacterium paraoxydans ku-mp colonizing RP-bio226 rice variety.</title>
        <authorList>
            <person name="Ulaganathan K."/>
            <person name="Latha B."/>
        </authorList>
    </citation>
    <scope>NUCLEOTIDE SEQUENCE [LARGE SCALE GENOMIC DNA]</scope>
    <source>
        <strain evidence="2">ku-mp</strain>
    </source>
</reference>
<accession>A0ABS5IJZ4</accession>
<comment type="caution">
    <text evidence="1">The sequence shown here is derived from an EMBL/GenBank/DDBJ whole genome shotgun (WGS) entry which is preliminary data.</text>
</comment>
<dbReference type="EMBL" id="JAGTUK010000001">
    <property type="protein sequence ID" value="MBS0023265.1"/>
    <property type="molecule type" value="Genomic_DNA"/>
</dbReference>
<proteinExistence type="predicted"/>
<evidence type="ECO:0000313" key="1">
    <source>
        <dbReference type="EMBL" id="MBS0023265.1"/>
    </source>
</evidence>